<keyword evidence="6" id="KW-1185">Reference proteome</keyword>
<keyword evidence="2" id="KW-0378">Hydrolase</keyword>
<dbReference type="OrthoDB" id="1920326at2759"/>
<evidence type="ECO:0000259" key="4">
    <source>
        <dbReference type="SMART" id="SM00474"/>
    </source>
</evidence>
<dbReference type="SUPFAM" id="SSF53098">
    <property type="entry name" value="Ribonuclease H-like"/>
    <property type="match status" value="1"/>
</dbReference>
<evidence type="ECO:0000256" key="1">
    <source>
        <dbReference type="ARBA" id="ARBA00022722"/>
    </source>
</evidence>
<dbReference type="AlphaFoldDB" id="A0A9P4GIH4"/>
<dbReference type="CDD" id="cd06141">
    <property type="entry name" value="WRN_exo"/>
    <property type="match status" value="1"/>
</dbReference>
<gene>
    <name evidence="5" type="ORF">K460DRAFT_416948</name>
</gene>
<evidence type="ECO:0000313" key="5">
    <source>
        <dbReference type="EMBL" id="KAF1845740.1"/>
    </source>
</evidence>
<dbReference type="InterPro" id="IPR002562">
    <property type="entry name" value="3'-5'_exonuclease_dom"/>
</dbReference>
<proteinExistence type="predicted"/>
<dbReference type="GO" id="GO:0003676">
    <property type="term" value="F:nucleic acid binding"/>
    <property type="evidence" value="ECO:0007669"/>
    <property type="project" value="InterPro"/>
</dbReference>
<dbReference type="RefSeq" id="XP_040788303.1">
    <property type="nucleotide sequence ID" value="XM_040937843.1"/>
</dbReference>
<evidence type="ECO:0000313" key="6">
    <source>
        <dbReference type="Proteomes" id="UP000800039"/>
    </source>
</evidence>
<dbReference type="InterPro" id="IPR051132">
    <property type="entry name" value="3-5_Exonuclease_domain"/>
</dbReference>
<keyword evidence="1" id="KW-0540">Nuclease</keyword>
<protein>
    <recommendedName>
        <fullName evidence="4">3'-5' exonuclease domain-containing protein</fullName>
    </recommendedName>
</protein>
<feature type="compositionally biased region" description="Basic and acidic residues" evidence="3">
    <location>
        <begin position="506"/>
        <end position="515"/>
    </location>
</feature>
<feature type="region of interest" description="Disordered" evidence="3">
    <location>
        <begin position="117"/>
        <end position="137"/>
    </location>
</feature>
<comment type="caution">
    <text evidence="5">The sequence shown here is derived from an EMBL/GenBank/DDBJ whole genome shotgun (WGS) entry which is preliminary data.</text>
</comment>
<dbReference type="SMART" id="SM00474">
    <property type="entry name" value="35EXOc"/>
    <property type="match status" value="1"/>
</dbReference>
<feature type="region of interest" description="Disordered" evidence="3">
    <location>
        <begin position="600"/>
        <end position="624"/>
    </location>
</feature>
<feature type="region of interest" description="Disordered" evidence="3">
    <location>
        <begin position="487"/>
        <end position="518"/>
    </location>
</feature>
<feature type="compositionally biased region" description="Basic and acidic residues" evidence="3">
    <location>
        <begin position="607"/>
        <end position="616"/>
    </location>
</feature>
<feature type="domain" description="3'-5' exonuclease" evidence="4">
    <location>
        <begin position="237"/>
        <end position="435"/>
    </location>
</feature>
<feature type="compositionally biased region" description="Basic residues" evidence="3">
    <location>
        <begin position="459"/>
        <end position="468"/>
    </location>
</feature>
<feature type="compositionally biased region" description="Basic and acidic residues" evidence="3">
    <location>
        <begin position="125"/>
        <end position="134"/>
    </location>
</feature>
<organism evidence="5 6">
    <name type="scientific">Cucurbitaria berberidis CBS 394.84</name>
    <dbReference type="NCBI Taxonomy" id="1168544"/>
    <lineage>
        <taxon>Eukaryota</taxon>
        <taxon>Fungi</taxon>
        <taxon>Dikarya</taxon>
        <taxon>Ascomycota</taxon>
        <taxon>Pezizomycotina</taxon>
        <taxon>Dothideomycetes</taxon>
        <taxon>Pleosporomycetidae</taxon>
        <taxon>Pleosporales</taxon>
        <taxon>Pleosporineae</taxon>
        <taxon>Cucurbitariaceae</taxon>
        <taxon>Cucurbitaria</taxon>
    </lineage>
</organism>
<dbReference type="EMBL" id="ML976616">
    <property type="protein sequence ID" value="KAF1845740.1"/>
    <property type="molecule type" value="Genomic_DNA"/>
</dbReference>
<dbReference type="GO" id="GO:0008408">
    <property type="term" value="F:3'-5' exonuclease activity"/>
    <property type="evidence" value="ECO:0007669"/>
    <property type="project" value="InterPro"/>
</dbReference>
<dbReference type="PANTHER" id="PTHR13620">
    <property type="entry name" value="3-5 EXONUCLEASE"/>
    <property type="match status" value="1"/>
</dbReference>
<name>A0A9P4GIH4_9PLEO</name>
<dbReference type="Gene3D" id="3.30.420.10">
    <property type="entry name" value="Ribonuclease H-like superfamily/Ribonuclease H"/>
    <property type="match status" value="1"/>
</dbReference>
<feature type="compositionally biased region" description="Acidic residues" evidence="3">
    <location>
        <begin position="488"/>
        <end position="505"/>
    </location>
</feature>
<dbReference type="GeneID" id="63855093"/>
<dbReference type="GO" id="GO:0006139">
    <property type="term" value="P:nucleobase-containing compound metabolic process"/>
    <property type="evidence" value="ECO:0007669"/>
    <property type="project" value="InterPro"/>
</dbReference>
<dbReference type="InterPro" id="IPR012337">
    <property type="entry name" value="RNaseH-like_sf"/>
</dbReference>
<dbReference type="GO" id="GO:0005634">
    <property type="term" value="C:nucleus"/>
    <property type="evidence" value="ECO:0007669"/>
    <property type="project" value="TreeGrafter"/>
</dbReference>
<evidence type="ECO:0000256" key="2">
    <source>
        <dbReference type="ARBA" id="ARBA00022801"/>
    </source>
</evidence>
<dbReference type="Proteomes" id="UP000800039">
    <property type="component" value="Unassembled WGS sequence"/>
</dbReference>
<dbReference type="PANTHER" id="PTHR13620:SF104">
    <property type="entry name" value="EXONUCLEASE 3'-5' DOMAIN-CONTAINING PROTEIN 2"/>
    <property type="match status" value="1"/>
</dbReference>
<sequence>MLLRRRASLQSASDLPRRVRAEVAANSVHIAGKHRVLSTVVSFSTPSALLLARAMHTSSPRPPPAKSPTADYKWKRGRPVTARSSSAGQTNRGLSLCMPVLPEQLVVMNSATLWGGQTRQTSTTRHVESPRGEDVASSTIDAVKQMHLWDPSKPLRFAPTEYSEGSDSMANDNNDIVPKQESDIQSVGEDMTEMHVPLAYQIPEDTLRTTMLASPNTRASYWSTKLYKGPLGETLPIHYCRSMEVAERVAQYFLKEKVVGFDIEWNPRARASSIKQNASLIQLACGDRIALFHISLFPGITAKQLIPPSLRVVLESPEIMKVGVAVKGDFTRLEKHLDIHAQGVFELSRLHNLVEWYETDPSKVSNRLVGLAAQVLQHLQLPLYKGGQLDDEPDNTSSVRESDWSQPLDLQQIHYAAADAYAGFRLYHVLEWKRKQLRPIPSAIQLCDYDSKPAPRSKEPRKKTKIVSKPKGTTEAVTGRTVEVVEPAQEEGEDEEGYETAPEEFMDSHQLEDPAPKPLTNTSGEAVDIASDAAPTPEGGLNAETEYDGETAQTYNRVGRVNLSQLRGPDPAYPALPQDVMENVSRPSSVQSFYHFSTAPADSSIEEELHSTRPPESEVDAEDDEFADPELEEALKALVLSDDGKLTNDTVEAILEMTTERDAQMAHTIPSTKVDKAIPTGVKNHGKTEFIELSDFNPVSLETKDADTATTPTFKPLVALSDEVSRTPEYHLATTWAQNYLTSTIPSPTSTVPSRIRATVPHLRAYHLWHHQKLSLDEIGKHLRDPPLSHSTVTSYILQAISLERLKYEKEALKDVMMAMPSGLRKGRWKWLAQTVGALG</sequence>
<dbReference type="GO" id="GO:0005737">
    <property type="term" value="C:cytoplasm"/>
    <property type="evidence" value="ECO:0007669"/>
    <property type="project" value="TreeGrafter"/>
</dbReference>
<accession>A0A9P4GIH4</accession>
<evidence type="ECO:0000256" key="3">
    <source>
        <dbReference type="SAM" id="MobiDB-lite"/>
    </source>
</evidence>
<dbReference type="Pfam" id="PF01612">
    <property type="entry name" value="DNA_pol_A_exo1"/>
    <property type="match status" value="1"/>
</dbReference>
<dbReference type="InterPro" id="IPR036397">
    <property type="entry name" value="RNaseH_sf"/>
</dbReference>
<feature type="region of interest" description="Disordered" evidence="3">
    <location>
        <begin position="450"/>
        <end position="474"/>
    </location>
</feature>
<reference evidence="5" key="1">
    <citation type="submission" date="2020-01" db="EMBL/GenBank/DDBJ databases">
        <authorList>
            <consortium name="DOE Joint Genome Institute"/>
            <person name="Haridas S."/>
            <person name="Albert R."/>
            <person name="Binder M."/>
            <person name="Bloem J."/>
            <person name="Labutti K."/>
            <person name="Salamov A."/>
            <person name="Andreopoulos B."/>
            <person name="Baker S.E."/>
            <person name="Barry K."/>
            <person name="Bills G."/>
            <person name="Bluhm B.H."/>
            <person name="Cannon C."/>
            <person name="Castanera R."/>
            <person name="Culley D.E."/>
            <person name="Daum C."/>
            <person name="Ezra D."/>
            <person name="Gonzalez J.B."/>
            <person name="Henrissat B."/>
            <person name="Kuo A."/>
            <person name="Liang C."/>
            <person name="Lipzen A."/>
            <person name="Lutzoni F."/>
            <person name="Magnuson J."/>
            <person name="Mondo S."/>
            <person name="Nolan M."/>
            <person name="Ohm R."/>
            <person name="Pangilinan J."/>
            <person name="Park H.-J."/>
            <person name="Ramirez L."/>
            <person name="Alfaro M."/>
            <person name="Sun H."/>
            <person name="Tritt A."/>
            <person name="Yoshinaga Y."/>
            <person name="Zwiers L.-H."/>
            <person name="Turgeon B.G."/>
            <person name="Goodwin S.B."/>
            <person name="Spatafora J.W."/>
            <person name="Crous P.W."/>
            <person name="Grigoriev I.V."/>
        </authorList>
    </citation>
    <scope>NUCLEOTIDE SEQUENCE</scope>
    <source>
        <strain evidence="5">CBS 394.84</strain>
    </source>
</reference>
<feature type="region of interest" description="Disordered" evidence="3">
    <location>
        <begin position="530"/>
        <end position="553"/>
    </location>
</feature>
<feature type="region of interest" description="Disordered" evidence="3">
    <location>
        <begin position="55"/>
        <end position="89"/>
    </location>
</feature>